<dbReference type="AlphaFoldDB" id="A0A0A2V7N0"/>
<dbReference type="HOGENOM" id="CLU_2184741_0_0_1"/>
<dbReference type="KEGG" id="pbl:PAAG_11039"/>
<dbReference type="GeneID" id="26970181"/>
<dbReference type="VEuPathDB" id="FungiDB:PAAG_11039"/>
<organism evidence="1 2">
    <name type="scientific">Paracoccidioides lutzii (strain ATCC MYA-826 / Pb01)</name>
    <name type="common">Paracoccidioides brasiliensis</name>
    <dbReference type="NCBI Taxonomy" id="502779"/>
    <lineage>
        <taxon>Eukaryota</taxon>
        <taxon>Fungi</taxon>
        <taxon>Dikarya</taxon>
        <taxon>Ascomycota</taxon>
        <taxon>Pezizomycotina</taxon>
        <taxon>Eurotiomycetes</taxon>
        <taxon>Eurotiomycetidae</taxon>
        <taxon>Onygenales</taxon>
        <taxon>Ajellomycetaceae</taxon>
        <taxon>Paracoccidioides</taxon>
    </lineage>
</organism>
<evidence type="ECO:0000313" key="1">
    <source>
        <dbReference type="EMBL" id="KGQ02090.1"/>
    </source>
</evidence>
<sequence length="109" mass="11902">MGTEEYHSCLVSNSKTTGSLVPVIATLGPCGRKKSRKNATQRSNNLIKAVDLAEWWLKTIDSRGRPRVLGHVERANYHGYHHATAEEEVHAKGGSVEECGCDVGDEEIG</sequence>
<evidence type="ECO:0000313" key="2">
    <source>
        <dbReference type="Proteomes" id="UP000002059"/>
    </source>
</evidence>
<dbReference type="RefSeq" id="XP_015703554.1">
    <property type="nucleotide sequence ID" value="XM_015846750.1"/>
</dbReference>
<gene>
    <name evidence="1" type="ORF">PAAG_11039</name>
</gene>
<keyword evidence="2" id="KW-1185">Reference proteome</keyword>
<dbReference type="EMBL" id="KN293992">
    <property type="protein sequence ID" value="KGQ02090.1"/>
    <property type="molecule type" value="Genomic_DNA"/>
</dbReference>
<reference evidence="1 2" key="1">
    <citation type="journal article" date="2011" name="PLoS Genet.">
        <title>Comparative genomic analysis of human fungal pathogens causing paracoccidioidomycosis.</title>
        <authorList>
            <person name="Desjardins C.A."/>
            <person name="Champion M.D."/>
            <person name="Holder J.W."/>
            <person name="Muszewska A."/>
            <person name="Goldberg J."/>
            <person name="Bailao A.M."/>
            <person name="Brigido M.M."/>
            <person name="Ferreira M.E."/>
            <person name="Garcia A.M."/>
            <person name="Grynberg M."/>
            <person name="Gujja S."/>
            <person name="Heiman D.I."/>
            <person name="Henn M.R."/>
            <person name="Kodira C.D."/>
            <person name="Leon-Narvaez H."/>
            <person name="Longo L.V."/>
            <person name="Ma L.J."/>
            <person name="Malavazi I."/>
            <person name="Matsuo A.L."/>
            <person name="Morais F.V."/>
            <person name="Pereira M."/>
            <person name="Rodriguez-Brito S."/>
            <person name="Sakthikumar S."/>
            <person name="Salem-Izacc S.M."/>
            <person name="Sykes S.M."/>
            <person name="Teixeira M.M."/>
            <person name="Vallejo M.C."/>
            <person name="Walter M.E."/>
            <person name="Yandava C."/>
            <person name="Young S."/>
            <person name="Zeng Q."/>
            <person name="Zucker J."/>
            <person name="Felipe M.S."/>
            <person name="Goldman G.H."/>
            <person name="Haas B.J."/>
            <person name="McEwen J.G."/>
            <person name="Nino-Vega G."/>
            <person name="Puccia R."/>
            <person name="San-Blas G."/>
            <person name="Soares C.M."/>
            <person name="Birren B.W."/>
            <person name="Cuomo C.A."/>
        </authorList>
    </citation>
    <scope>NUCLEOTIDE SEQUENCE [LARGE SCALE GENOMIC DNA]</scope>
    <source>
        <strain evidence="2">ATCC MYA-826 / Pb01</strain>
    </source>
</reference>
<dbReference type="Proteomes" id="UP000002059">
    <property type="component" value="Partially assembled WGS sequence"/>
</dbReference>
<protein>
    <submittedName>
        <fullName evidence="1">Uncharacterized protein</fullName>
    </submittedName>
</protein>
<name>A0A0A2V7N0_PARBA</name>
<accession>A0A0A2V7N0</accession>
<proteinExistence type="predicted"/>